<evidence type="ECO:0000313" key="11">
    <source>
        <dbReference type="Proteomes" id="UP000826195"/>
    </source>
</evidence>
<keyword evidence="11" id="KW-1185">Reference proteome</keyword>
<evidence type="ECO:0000313" key="10">
    <source>
        <dbReference type="EMBL" id="KAH0554763.1"/>
    </source>
</evidence>
<evidence type="ECO:0000259" key="9">
    <source>
        <dbReference type="Pfam" id="PF25879"/>
    </source>
</evidence>
<feature type="domain" description="Cell growth-regulating nucleolar protein-like winged helix" evidence="9">
    <location>
        <begin position="221"/>
        <end position="285"/>
    </location>
</feature>
<feature type="domain" description="Zinc finger C2H2 LYAR-type" evidence="8">
    <location>
        <begin position="32"/>
        <end position="59"/>
    </location>
</feature>
<dbReference type="GO" id="GO:0006364">
    <property type="term" value="P:rRNA processing"/>
    <property type="evidence" value="ECO:0007669"/>
    <property type="project" value="TreeGrafter"/>
</dbReference>
<dbReference type="SUPFAM" id="SSF57667">
    <property type="entry name" value="beta-beta-alpha zinc fingers"/>
    <property type="match status" value="2"/>
</dbReference>
<keyword evidence="5" id="KW-0862">Zinc</keyword>
<dbReference type="Gene3D" id="3.30.1490.490">
    <property type="match status" value="1"/>
</dbReference>
<accession>A0AAV7IL08</accession>
<evidence type="ECO:0000256" key="4">
    <source>
        <dbReference type="ARBA" id="ARBA00022771"/>
    </source>
</evidence>
<evidence type="ECO:0000256" key="5">
    <source>
        <dbReference type="ARBA" id="ARBA00022833"/>
    </source>
</evidence>
<keyword evidence="2" id="KW-0479">Metal-binding</keyword>
<evidence type="ECO:0000256" key="2">
    <source>
        <dbReference type="ARBA" id="ARBA00022723"/>
    </source>
</evidence>
<dbReference type="PANTHER" id="PTHR13100:SF10">
    <property type="entry name" value="CELL GROWTH-REGULATING NUCLEOLAR PROTEIN"/>
    <property type="match status" value="1"/>
</dbReference>
<gene>
    <name evidence="10" type="ORF">KQX54_012574</name>
</gene>
<evidence type="ECO:0000256" key="3">
    <source>
        <dbReference type="ARBA" id="ARBA00022737"/>
    </source>
</evidence>
<dbReference type="EMBL" id="JAHXZJ010001119">
    <property type="protein sequence ID" value="KAH0554763.1"/>
    <property type="molecule type" value="Genomic_DNA"/>
</dbReference>
<dbReference type="InterPro" id="IPR039999">
    <property type="entry name" value="LYAR"/>
</dbReference>
<sequence>MVVFACNNCGESLQKPRVAKHYQFQCRKRISLSCVDCFKDFLDDEYIAHTKCITEAERYGGKNFVAKTSANKGERKQQEWIKIINNVLATSNLTKDETSFLKSISKHENVPRKKGKFLNFVKNAMGYRVNLNTVESCWSKIETAFKDNVSVNNKDDKNIKNEDDNNGIIINGQNNNNNSKKRYLEETETSKIVTKENVKKCKLDTVEADEAIDSVSQVNGDKFKWKDKIIEILGDRDEISLKKLRKKLLNKHLPCYKDNEEKFDKKLMKKLGKIKEFKLEDDKIKRLY</sequence>
<keyword evidence="6" id="KW-0539">Nucleus</keyword>
<proteinExistence type="predicted"/>
<keyword evidence="4 7" id="KW-0863">Zinc-finger</keyword>
<evidence type="ECO:0000259" key="8">
    <source>
        <dbReference type="Pfam" id="PF08790"/>
    </source>
</evidence>
<dbReference type="AlphaFoldDB" id="A0AAV7IL08"/>
<organism evidence="10 11">
    <name type="scientific">Cotesia glomerata</name>
    <name type="common">Lepidopteran parasitic wasp</name>
    <name type="synonym">Apanteles glomeratus</name>
    <dbReference type="NCBI Taxonomy" id="32391"/>
    <lineage>
        <taxon>Eukaryota</taxon>
        <taxon>Metazoa</taxon>
        <taxon>Ecdysozoa</taxon>
        <taxon>Arthropoda</taxon>
        <taxon>Hexapoda</taxon>
        <taxon>Insecta</taxon>
        <taxon>Pterygota</taxon>
        <taxon>Neoptera</taxon>
        <taxon>Endopterygota</taxon>
        <taxon>Hymenoptera</taxon>
        <taxon>Apocrita</taxon>
        <taxon>Ichneumonoidea</taxon>
        <taxon>Braconidae</taxon>
        <taxon>Microgastrinae</taxon>
        <taxon>Cotesia</taxon>
    </lineage>
</organism>
<dbReference type="InterPro" id="IPR014898">
    <property type="entry name" value="Znf_C2H2_LYAR"/>
</dbReference>
<dbReference type="PROSITE" id="PS51804">
    <property type="entry name" value="ZF_C2HC_LYAR"/>
    <property type="match status" value="1"/>
</dbReference>
<dbReference type="GO" id="GO:0005730">
    <property type="term" value="C:nucleolus"/>
    <property type="evidence" value="ECO:0007669"/>
    <property type="project" value="TreeGrafter"/>
</dbReference>
<evidence type="ECO:0000256" key="6">
    <source>
        <dbReference type="ARBA" id="ARBA00023242"/>
    </source>
</evidence>
<dbReference type="Pfam" id="PF25879">
    <property type="entry name" value="WHD_LYAR"/>
    <property type="match status" value="1"/>
</dbReference>
<dbReference type="FunFam" id="3.30.1490.490:FF:000001">
    <property type="entry name" value="cell growth-regulating nucleolar protein-like"/>
    <property type="match status" value="1"/>
</dbReference>
<reference evidence="10 11" key="1">
    <citation type="journal article" date="2021" name="J. Hered.">
        <title>A chromosome-level genome assembly of the parasitoid wasp, Cotesia glomerata (Hymenoptera: Braconidae).</title>
        <authorList>
            <person name="Pinto B.J."/>
            <person name="Weis J.J."/>
            <person name="Gamble T."/>
            <person name="Ode P.J."/>
            <person name="Paul R."/>
            <person name="Zaspel J.M."/>
        </authorList>
    </citation>
    <scope>NUCLEOTIDE SEQUENCE [LARGE SCALE GENOMIC DNA]</scope>
    <source>
        <strain evidence="10">CgM1</strain>
    </source>
</reference>
<dbReference type="InterPro" id="IPR058719">
    <property type="entry name" value="WHD_LYAR"/>
</dbReference>
<dbReference type="InterPro" id="IPR036236">
    <property type="entry name" value="Znf_C2H2_sf"/>
</dbReference>
<keyword evidence="3" id="KW-0677">Repeat</keyword>
<dbReference type="Proteomes" id="UP000826195">
    <property type="component" value="Unassembled WGS sequence"/>
</dbReference>
<comment type="subcellular location">
    <subcellularLocation>
        <location evidence="1">Nucleus</location>
    </subcellularLocation>
</comment>
<comment type="caution">
    <text evidence="10">The sequence shown here is derived from an EMBL/GenBank/DDBJ whole genome shotgun (WGS) entry which is preliminary data.</text>
</comment>
<dbReference type="Pfam" id="PF08790">
    <property type="entry name" value="zf-LYAR"/>
    <property type="match status" value="1"/>
</dbReference>
<evidence type="ECO:0000256" key="7">
    <source>
        <dbReference type="PROSITE-ProRule" id="PRU01145"/>
    </source>
</evidence>
<name>A0AAV7IL08_COTGL</name>
<evidence type="ECO:0000256" key="1">
    <source>
        <dbReference type="ARBA" id="ARBA00004123"/>
    </source>
</evidence>
<dbReference type="GO" id="GO:0000122">
    <property type="term" value="P:negative regulation of transcription by RNA polymerase II"/>
    <property type="evidence" value="ECO:0007669"/>
    <property type="project" value="TreeGrafter"/>
</dbReference>
<dbReference type="PANTHER" id="PTHR13100">
    <property type="entry name" value="CELL GROWTH-REGULATING NUCLEOLAR PROTEIN LYAR"/>
    <property type="match status" value="1"/>
</dbReference>
<protein>
    <recommendedName>
        <fullName evidence="12">Cell growth-regulating nucleolar protein</fullName>
    </recommendedName>
</protein>
<dbReference type="GO" id="GO:0003677">
    <property type="term" value="F:DNA binding"/>
    <property type="evidence" value="ECO:0007669"/>
    <property type="project" value="InterPro"/>
</dbReference>
<dbReference type="GO" id="GO:0008270">
    <property type="term" value="F:zinc ion binding"/>
    <property type="evidence" value="ECO:0007669"/>
    <property type="project" value="UniProtKB-KW"/>
</dbReference>
<evidence type="ECO:0008006" key="12">
    <source>
        <dbReference type="Google" id="ProtNLM"/>
    </source>
</evidence>